<keyword evidence="2" id="KW-1185">Reference proteome</keyword>
<dbReference type="PANTHER" id="PTHR31115:SF3">
    <property type="entry name" value="EXPRESSED PROTEIN"/>
    <property type="match status" value="1"/>
</dbReference>
<accession>A0A2Z7AHQ3</accession>
<proteinExistence type="predicted"/>
<gene>
    <name evidence="1" type="ORF">F511_35576</name>
</gene>
<protein>
    <submittedName>
        <fullName evidence="1">Uncharacterized protein</fullName>
    </submittedName>
</protein>
<dbReference type="AlphaFoldDB" id="A0A2Z7AHQ3"/>
<dbReference type="EMBL" id="KV015082">
    <property type="protein sequence ID" value="KZV20868.1"/>
    <property type="molecule type" value="Genomic_DNA"/>
</dbReference>
<organism evidence="1 2">
    <name type="scientific">Dorcoceras hygrometricum</name>
    <dbReference type="NCBI Taxonomy" id="472368"/>
    <lineage>
        <taxon>Eukaryota</taxon>
        <taxon>Viridiplantae</taxon>
        <taxon>Streptophyta</taxon>
        <taxon>Embryophyta</taxon>
        <taxon>Tracheophyta</taxon>
        <taxon>Spermatophyta</taxon>
        <taxon>Magnoliopsida</taxon>
        <taxon>eudicotyledons</taxon>
        <taxon>Gunneridae</taxon>
        <taxon>Pentapetalae</taxon>
        <taxon>asterids</taxon>
        <taxon>lamiids</taxon>
        <taxon>Lamiales</taxon>
        <taxon>Gesneriaceae</taxon>
        <taxon>Didymocarpoideae</taxon>
        <taxon>Trichosporeae</taxon>
        <taxon>Loxocarpinae</taxon>
        <taxon>Dorcoceras</taxon>
    </lineage>
</organism>
<name>A0A2Z7AHQ3_9LAMI</name>
<dbReference type="OrthoDB" id="1736935at2759"/>
<sequence>MPASSKFELSSASPNRPLYIFGHRGSYGAVALDRSGNFRENMENPLLSSLPNMTRSTSSITQGDVLNFFQCLRFDPIFFRCVLKSRMKHLL</sequence>
<evidence type="ECO:0000313" key="2">
    <source>
        <dbReference type="Proteomes" id="UP000250235"/>
    </source>
</evidence>
<reference evidence="1 2" key="1">
    <citation type="journal article" date="2015" name="Proc. Natl. Acad. Sci. U.S.A.">
        <title>The resurrection genome of Boea hygrometrica: A blueprint for survival of dehydration.</title>
        <authorList>
            <person name="Xiao L."/>
            <person name="Yang G."/>
            <person name="Zhang L."/>
            <person name="Yang X."/>
            <person name="Zhao S."/>
            <person name="Ji Z."/>
            <person name="Zhou Q."/>
            <person name="Hu M."/>
            <person name="Wang Y."/>
            <person name="Chen M."/>
            <person name="Xu Y."/>
            <person name="Jin H."/>
            <person name="Xiao X."/>
            <person name="Hu G."/>
            <person name="Bao F."/>
            <person name="Hu Y."/>
            <person name="Wan P."/>
            <person name="Li L."/>
            <person name="Deng X."/>
            <person name="Kuang T."/>
            <person name="Xiang C."/>
            <person name="Zhu J.K."/>
            <person name="Oliver M.J."/>
            <person name="He Y."/>
        </authorList>
    </citation>
    <scope>NUCLEOTIDE SEQUENCE [LARGE SCALE GENOMIC DNA]</scope>
    <source>
        <strain evidence="2">cv. XS01</strain>
    </source>
</reference>
<dbReference type="PANTHER" id="PTHR31115">
    <property type="entry name" value="OS05G0107300 PROTEIN"/>
    <property type="match status" value="1"/>
</dbReference>
<evidence type="ECO:0000313" key="1">
    <source>
        <dbReference type="EMBL" id="KZV20868.1"/>
    </source>
</evidence>
<dbReference type="Proteomes" id="UP000250235">
    <property type="component" value="Unassembled WGS sequence"/>
</dbReference>